<evidence type="ECO:0000256" key="3">
    <source>
        <dbReference type="ARBA" id="ARBA00023157"/>
    </source>
</evidence>
<dbReference type="GO" id="GO:0005886">
    <property type="term" value="C:plasma membrane"/>
    <property type="evidence" value="ECO:0007669"/>
    <property type="project" value="TreeGrafter"/>
</dbReference>
<keyword evidence="2 7" id="KW-0472">Membrane</keyword>
<evidence type="ECO:0000259" key="9">
    <source>
        <dbReference type="PROSITE" id="PS50835"/>
    </source>
</evidence>
<gene>
    <name evidence="10" type="ORF">TCAL_06294</name>
</gene>
<protein>
    <recommendedName>
        <fullName evidence="9">Ig-like domain-containing protein</fullName>
    </recommendedName>
</protein>
<evidence type="ECO:0000313" key="11">
    <source>
        <dbReference type="Proteomes" id="UP000318571"/>
    </source>
</evidence>
<feature type="signal peptide" evidence="8">
    <location>
        <begin position="1"/>
        <end position="18"/>
    </location>
</feature>
<evidence type="ECO:0000256" key="2">
    <source>
        <dbReference type="ARBA" id="ARBA00023136"/>
    </source>
</evidence>
<dbReference type="InterPro" id="IPR007110">
    <property type="entry name" value="Ig-like_dom"/>
</dbReference>
<evidence type="ECO:0000256" key="6">
    <source>
        <dbReference type="SAM" id="MobiDB-lite"/>
    </source>
</evidence>
<dbReference type="Proteomes" id="UP000318571">
    <property type="component" value="Chromosome 10"/>
</dbReference>
<feature type="compositionally biased region" description="Basic and acidic residues" evidence="6">
    <location>
        <begin position="285"/>
        <end position="298"/>
    </location>
</feature>
<dbReference type="SUPFAM" id="SSF48726">
    <property type="entry name" value="Immunoglobulin"/>
    <property type="match status" value="2"/>
</dbReference>
<dbReference type="EMBL" id="VCGU01000458">
    <property type="protein sequence ID" value="TRY62532.1"/>
    <property type="molecule type" value="Genomic_DNA"/>
</dbReference>
<dbReference type="GO" id="GO:0098609">
    <property type="term" value="P:cell-cell adhesion"/>
    <property type="evidence" value="ECO:0007669"/>
    <property type="project" value="TreeGrafter"/>
</dbReference>
<feature type="domain" description="Ig-like" evidence="9">
    <location>
        <begin position="124"/>
        <end position="226"/>
    </location>
</feature>
<dbReference type="InterPro" id="IPR013783">
    <property type="entry name" value="Ig-like_fold"/>
</dbReference>
<dbReference type="PANTHER" id="PTHR11640:SF167">
    <property type="entry name" value="SIGNAL-REGULATORY PROTEIN BETA-1-LIKE"/>
    <property type="match status" value="1"/>
</dbReference>
<evidence type="ECO:0000313" key="10">
    <source>
        <dbReference type="EMBL" id="TRY62532.1"/>
    </source>
</evidence>
<keyword evidence="4" id="KW-0325">Glycoprotein</keyword>
<evidence type="ECO:0000256" key="4">
    <source>
        <dbReference type="ARBA" id="ARBA00023180"/>
    </source>
</evidence>
<evidence type="ECO:0000256" key="5">
    <source>
        <dbReference type="ARBA" id="ARBA00023319"/>
    </source>
</evidence>
<keyword evidence="11" id="KW-1185">Reference proteome</keyword>
<keyword evidence="3" id="KW-1015">Disulfide bond</keyword>
<evidence type="ECO:0000256" key="7">
    <source>
        <dbReference type="SAM" id="Phobius"/>
    </source>
</evidence>
<dbReference type="InterPro" id="IPR036179">
    <property type="entry name" value="Ig-like_dom_sf"/>
</dbReference>
<dbReference type="InterPro" id="IPR013162">
    <property type="entry name" value="CD80_C2-set"/>
</dbReference>
<keyword evidence="5" id="KW-0393">Immunoglobulin domain</keyword>
<evidence type="ECO:0000256" key="8">
    <source>
        <dbReference type="SAM" id="SignalP"/>
    </source>
</evidence>
<dbReference type="OrthoDB" id="10640006at2759"/>
<sequence>MSSMRLFILVAFFGQGLTLTLQPPENQYIQIGAVAKLMCQSSDPIRSCTWTTPYKGVYSLESGLRAESGRLEFFAEDEENDCGILISAVEEKDYGQWTCSVGVVENEEVTTANGQSFLFKASKPEEIVISAPTNNGSIDIDGSEKEISCKVTNARPEPIVSWYVGEEELVGYETRGSLTKETSEATPSFTQTLVYRPKKEHANQTLKCVIDHVGLDAGEKMETGIYLRFPEDVNEAAFTRKQETVDSGESFTVFVAIAIAVIVSFVVIGSVYLVVRRLRARRNHEVMDEEKAPEEKVDGTSSNGDAVAANDDDQAALSPKKTMKFTHRMVTLFGKSEKDSKTEDKKETKDEECKEEVKEADDQVDKSDEVEKTMEEVLEIEKTDTAEEDAKDNKTTETKRKSRFSAIFDRLKQGKKTSSKGSEKEESSEMTDKSEEEKAEKATEDEKETEKETEAEETAEESKETTKLPSDTPV</sequence>
<keyword evidence="7" id="KW-1133">Transmembrane helix</keyword>
<dbReference type="STRING" id="6832.A0A553NAR6"/>
<feature type="region of interest" description="Disordered" evidence="6">
    <location>
        <begin position="336"/>
        <end position="474"/>
    </location>
</feature>
<dbReference type="GO" id="GO:0050839">
    <property type="term" value="F:cell adhesion molecule binding"/>
    <property type="evidence" value="ECO:0007669"/>
    <property type="project" value="TreeGrafter"/>
</dbReference>
<keyword evidence="8" id="KW-0732">Signal</keyword>
<dbReference type="InterPro" id="IPR051275">
    <property type="entry name" value="Cell_adhesion_signaling"/>
</dbReference>
<evidence type="ECO:0000256" key="1">
    <source>
        <dbReference type="ARBA" id="ARBA00004479"/>
    </source>
</evidence>
<dbReference type="GO" id="GO:0005911">
    <property type="term" value="C:cell-cell junction"/>
    <property type="evidence" value="ECO:0007669"/>
    <property type="project" value="TreeGrafter"/>
</dbReference>
<feature type="domain" description="Ig-like" evidence="9">
    <location>
        <begin position="17"/>
        <end position="110"/>
    </location>
</feature>
<name>A0A553NAR6_TIGCA</name>
<dbReference type="PROSITE" id="PS50835">
    <property type="entry name" value="IG_LIKE"/>
    <property type="match status" value="2"/>
</dbReference>
<accession>A0A553NAR6</accession>
<feature type="chain" id="PRO_5021988060" description="Ig-like domain-containing protein" evidence="8">
    <location>
        <begin position="19"/>
        <end position="474"/>
    </location>
</feature>
<dbReference type="Pfam" id="PF08205">
    <property type="entry name" value="C2-set_2"/>
    <property type="match status" value="1"/>
</dbReference>
<dbReference type="PANTHER" id="PTHR11640">
    <property type="entry name" value="NEPHRIN"/>
    <property type="match status" value="1"/>
</dbReference>
<feature type="compositionally biased region" description="Basic and acidic residues" evidence="6">
    <location>
        <begin position="421"/>
        <end position="452"/>
    </location>
</feature>
<feature type="compositionally biased region" description="Basic and acidic residues" evidence="6">
    <location>
        <begin position="336"/>
        <end position="385"/>
    </location>
</feature>
<organism evidence="10 11">
    <name type="scientific">Tigriopus californicus</name>
    <name type="common">Marine copepod</name>
    <dbReference type="NCBI Taxonomy" id="6832"/>
    <lineage>
        <taxon>Eukaryota</taxon>
        <taxon>Metazoa</taxon>
        <taxon>Ecdysozoa</taxon>
        <taxon>Arthropoda</taxon>
        <taxon>Crustacea</taxon>
        <taxon>Multicrustacea</taxon>
        <taxon>Hexanauplia</taxon>
        <taxon>Copepoda</taxon>
        <taxon>Harpacticoida</taxon>
        <taxon>Harpacticidae</taxon>
        <taxon>Tigriopus</taxon>
    </lineage>
</organism>
<dbReference type="AlphaFoldDB" id="A0A553NAR6"/>
<feature type="transmembrane region" description="Helical" evidence="7">
    <location>
        <begin position="251"/>
        <end position="275"/>
    </location>
</feature>
<dbReference type="Gene3D" id="2.60.40.10">
    <property type="entry name" value="Immunoglobulins"/>
    <property type="match status" value="2"/>
</dbReference>
<reference evidence="10 11" key="1">
    <citation type="journal article" date="2018" name="Nat. Ecol. Evol.">
        <title>Genomic signatures of mitonuclear coevolution across populations of Tigriopus californicus.</title>
        <authorList>
            <person name="Barreto F.S."/>
            <person name="Watson E.T."/>
            <person name="Lima T.G."/>
            <person name="Willett C.S."/>
            <person name="Edmands S."/>
            <person name="Li W."/>
            <person name="Burton R.S."/>
        </authorList>
    </citation>
    <scope>NUCLEOTIDE SEQUENCE [LARGE SCALE GENOMIC DNA]</scope>
    <source>
        <strain evidence="10 11">San Diego</strain>
    </source>
</reference>
<comment type="subcellular location">
    <subcellularLocation>
        <location evidence="1">Membrane</location>
        <topology evidence="1">Single-pass type I membrane protein</topology>
    </subcellularLocation>
</comment>
<comment type="caution">
    <text evidence="10">The sequence shown here is derived from an EMBL/GenBank/DDBJ whole genome shotgun (WGS) entry which is preliminary data.</text>
</comment>
<keyword evidence="7" id="KW-0812">Transmembrane</keyword>
<proteinExistence type="predicted"/>
<feature type="region of interest" description="Disordered" evidence="6">
    <location>
        <begin position="285"/>
        <end position="321"/>
    </location>
</feature>